<dbReference type="Proteomes" id="UP000219612">
    <property type="component" value="Unassembled WGS sequence"/>
</dbReference>
<reference evidence="2 3" key="1">
    <citation type="submission" date="2017-09" db="EMBL/GenBank/DDBJ databases">
        <authorList>
            <person name="Ehlers B."/>
            <person name="Leendertz F.H."/>
        </authorList>
    </citation>
    <scope>NUCLEOTIDE SEQUENCE [LARGE SCALE GENOMIC DNA]</scope>
    <source>
        <strain evidence="2 3">CGMCC 4.6857</strain>
    </source>
</reference>
<dbReference type="GO" id="GO:0008757">
    <property type="term" value="F:S-adenosylmethionine-dependent methyltransferase activity"/>
    <property type="evidence" value="ECO:0007669"/>
    <property type="project" value="InterPro"/>
</dbReference>
<feature type="domain" description="Methyltransferase type 11" evidence="1">
    <location>
        <begin position="31"/>
        <end position="127"/>
    </location>
</feature>
<evidence type="ECO:0000259" key="1">
    <source>
        <dbReference type="Pfam" id="PF08241"/>
    </source>
</evidence>
<evidence type="ECO:0000313" key="2">
    <source>
        <dbReference type="EMBL" id="SNY42824.1"/>
    </source>
</evidence>
<keyword evidence="2" id="KW-0489">Methyltransferase</keyword>
<dbReference type="InterPro" id="IPR029063">
    <property type="entry name" value="SAM-dependent_MTases_sf"/>
</dbReference>
<accession>A0A285I4F6</accession>
<name>A0A285I4F6_9ACTN</name>
<dbReference type="SUPFAM" id="SSF53335">
    <property type="entry name" value="S-adenosyl-L-methionine-dependent methyltransferases"/>
    <property type="match status" value="1"/>
</dbReference>
<dbReference type="AlphaFoldDB" id="A0A285I4F6"/>
<dbReference type="PANTHER" id="PTHR43591">
    <property type="entry name" value="METHYLTRANSFERASE"/>
    <property type="match status" value="1"/>
</dbReference>
<dbReference type="GO" id="GO:0032259">
    <property type="term" value="P:methylation"/>
    <property type="evidence" value="ECO:0007669"/>
    <property type="project" value="UniProtKB-KW"/>
</dbReference>
<keyword evidence="3" id="KW-1185">Reference proteome</keyword>
<organism evidence="2 3">
    <name type="scientific">Paractinoplanes atraurantiacus</name>
    <dbReference type="NCBI Taxonomy" id="1036182"/>
    <lineage>
        <taxon>Bacteria</taxon>
        <taxon>Bacillati</taxon>
        <taxon>Actinomycetota</taxon>
        <taxon>Actinomycetes</taxon>
        <taxon>Micromonosporales</taxon>
        <taxon>Micromonosporaceae</taxon>
        <taxon>Paractinoplanes</taxon>
    </lineage>
</organism>
<dbReference type="EMBL" id="OBDY01000006">
    <property type="protein sequence ID" value="SNY42824.1"/>
    <property type="molecule type" value="Genomic_DNA"/>
</dbReference>
<sequence>MYEPYWDTIGAGKTFTHPVDFSWLPAGSRIVDYGCGYGRVTALAREHGFAEVEGFDPSAALIERARRDHPGLPFHVLTDPPRLPHADGTVDAVLLIAVLTCVPSETDQRALIAELARVLRPGGLLYVSDLLLQIDDRNIARYERDAGTHGPYGTFRTDDGATLRHYSADWLERLVLSRFATATTWEIEVETMNANPATALQLIARKAA</sequence>
<proteinExistence type="predicted"/>
<dbReference type="Pfam" id="PF08241">
    <property type="entry name" value="Methyltransf_11"/>
    <property type="match status" value="1"/>
</dbReference>
<dbReference type="RefSeq" id="WP_245923088.1">
    <property type="nucleotide sequence ID" value="NZ_OBDY01000006.1"/>
</dbReference>
<protein>
    <submittedName>
        <fullName evidence="2">Methyltransferase domain-containing protein</fullName>
    </submittedName>
</protein>
<dbReference type="InterPro" id="IPR013216">
    <property type="entry name" value="Methyltransf_11"/>
</dbReference>
<evidence type="ECO:0000313" key="3">
    <source>
        <dbReference type="Proteomes" id="UP000219612"/>
    </source>
</evidence>
<dbReference type="CDD" id="cd02440">
    <property type="entry name" value="AdoMet_MTases"/>
    <property type="match status" value="1"/>
</dbReference>
<dbReference type="Gene3D" id="3.40.50.150">
    <property type="entry name" value="Vaccinia Virus protein VP39"/>
    <property type="match status" value="1"/>
</dbReference>
<keyword evidence="2" id="KW-0808">Transferase</keyword>
<gene>
    <name evidence="2" type="ORF">SAMN05421748_106337</name>
</gene>